<evidence type="ECO:0000259" key="8">
    <source>
        <dbReference type="PROSITE" id="PS50975"/>
    </source>
</evidence>
<dbReference type="InterPro" id="IPR016185">
    <property type="entry name" value="PreATP-grasp_dom_sf"/>
</dbReference>
<dbReference type="Pfam" id="PF02786">
    <property type="entry name" value="CPSase_L_D2"/>
    <property type="match status" value="1"/>
</dbReference>
<name>A0AAE3MDB2_9BACT</name>
<gene>
    <name evidence="10" type="ORF">OM074_09085</name>
</gene>
<evidence type="ECO:0000256" key="6">
    <source>
        <dbReference type="PROSITE-ProRule" id="PRU00409"/>
    </source>
</evidence>
<proteinExistence type="predicted"/>
<sequence>MERTYHLFKRILVANRGEIAVRIMRAAKKMGIESVAIYTTEETDALHVEKADLKALLKGSSLNETYLNAQQIVDLAKKYHAEAVHPGYGFLAENAAFAELCGKNNIVFIGPSPKNIAMMGDKEQANNIALQCGVPLLPKIQGSRDEMLTKAPNVKFPVVIKASGGGGGKGMRIVQKPDKLSKEIDLAADEANRYFKNNLVYIEPYIQNPRHIEVQILGDTHGNIIHLYDRDCSIQRRHQKVIEEAPAPNVPDLIRNKIIDDSLKMARHINYKNAGTMEFLLTADNKHYFLEMNTRIQVEHPVSEQITGIDIVKEQILIAAGHPLAYSQDDIQICGHAIEARIYAEDPDNNFQPSFGKIKSIHIPSHPHIRIDGGSKAKDNLNPNFDPLLKKVIASGKNRKQAIDRLHDFIENYALFGVKTNRELIFQTLSDRDFIKGNYGTSFFNKKFFKLLNEIKLKNKDIKILTAAYLLIKKKIKNKLSTEWHNAGHWRINDSYKICLEKQWIEILVLHEDEHEMQYSANQTNFSIRDTQIEENSISFILDDEYMYMHYWNDGKGLFHIQYKGLVWEISDIPERREKQHQDSLPITKTLNAPIPGRIIEISVHEGDAVKKGDLLMVLEAMKTENNIMAWTDAVISKIEVAKGQHVGLNQLLLEIE</sequence>
<evidence type="ECO:0000256" key="3">
    <source>
        <dbReference type="ARBA" id="ARBA00022741"/>
    </source>
</evidence>
<dbReference type="Gene3D" id="3.30.470.20">
    <property type="entry name" value="ATP-grasp fold, B domain"/>
    <property type="match status" value="1"/>
</dbReference>
<dbReference type="Gene3D" id="2.40.50.100">
    <property type="match status" value="1"/>
</dbReference>
<keyword evidence="5" id="KW-0092">Biotin</keyword>
<dbReference type="PROSITE" id="PS50975">
    <property type="entry name" value="ATP_GRASP"/>
    <property type="match status" value="1"/>
</dbReference>
<dbReference type="PROSITE" id="PS00866">
    <property type="entry name" value="CPSASE_1"/>
    <property type="match status" value="1"/>
</dbReference>
<dbReference type="InterPro" id="IPR000089">
    <property type="entry name" value="Biotin_lipoyl"/>
</dbReference>
<dbReference type="InterPro" id="IPR011053">
    <property type="entry name" value="Single_hybrid_motif"/>
</dbReference>
<dbReference type="InterPro" id="IPR011054">
    <property type="entry name" value="Rudment_hybrid_motif"/>
</dbReference>
<dbReference type="SUPFAM" id="SSF51230">
    <property type="entry name" value="Single hybrid motif"/>
    <property type="match status" value="1"/>
</dbReference>
<feature type="domain" description="Lipoyl-binding" evidence="7">
    <location>
        <begin position="582"/>
        <end position="657"/>
    </location>
</feature>
<dbReference type="InterPro" id="IPR001882">
    <property type="entry name" value="Biotin_BS"/>
</dbReference>
<dbReference type="PROSITE" id="PS50979">
    <property type="entry name" value="BC"/>
    <property type="match status" value="1"/>
</dbReference>
<evidence type="ECO:0000313" key="11">
    <source>
        <dbReference type="Proteomes" id="UP001207408"/>
    </source>
</evidence>
<evidence type="ECO:0000256" key="1">
    <source>
        <dbReference type="ARBA" id="ARBA00001953"/>
    </source>
</evidence>
<keyword evidence="11" id="KW-1185">Reference proteome</keyword>
<dbReference type="SUPFAM" id="SSF51246">
    <property type="entry name" value="Rudiment single hybrid motif"/>
    <property type="match status" value="1"/>
</dbReference>
<evidence type="ECO:0000313" key="10">
    <source>
        <dbReference type="EMBL" id="MCW3805781.1"/>
    </source>
</evidence>
<dbReference type="Pfam" id="PF00289">
    <property type="entry name" value="Biotin_carb_N"/>
    <property type="match status" value="1"/>
</dbReference>
<dbReference type="PANTHER" id="PTHR18866">
    <property type="entry name" value="CARBOXYLASE:PYRUVATE/ACETYL-COA/PROPIONYL-COA CARBOXYLASE"/>
    <property type="match status" value="1"/>
</dbReference>
<dbReference type="InterPro" id="IPR005481">
    <property type="entry name" value="BC-like_N"/>
</dbReference>
<evidence type="ECO:0000259" key="9">
    <source>
        <dbReference type="PROSITE" id="PS50979"/>
    </source>
</evidence>
<evidence type="ECO:0000259" key="7">
    <source>
        <dbReference type="PROSITE" id="PS50968"/>
    </source>
</evidence>
<dbReference type="PROSITE" id="PS50968">
    <property type="entry name" value="BIOTINYL_LIPOYL"/>
    <property type="match status" value="1"/>
</dbReference>
<evidence type="ECO:0000256" key="4">
    <source>
        <dbReference type="ARBA" id="ARBA00022840"/>
    </source>
</evidence>
<dbReference type="GO" id="GO:0005524">
    <property type="term" value="F:ATP binding"/>
    <property type="evidence" value="ECO:0007669"/>
    <property type="project" value="UniProtKB-UniRule"/>
</dbReference>
<dbReference type="InterPro" id="IPR011764">
    <property type="entry name" value="Biotin_carboxylation_dom"/>
</dbReference>
<keyword evidence="3 6" id="KW-0547">Nucleotide-binding</keyword>
<dbReference type="GO" id="GO:0046872">
    <property type="term" value="F:metal ion binding"/>
    <property type="evidence" value="ECO:0007669"/>
    <property type="project" value="InterPro"/>
</dbReference>
<evidence type="ECO:0000256" key="2">
    <source>
        <dbReference type="ARBA" id="ARBA00022598"/>
    </source>
</evidence>
<keyword evidence="4 6" id="KW-0067">ATP-binding</keyword>
<dbReference type="Pfam" id="PF00364">
    <property type="entry name" value="Biotin_lipoyl"/>
    <property type="match status" value="1"/>
</dbReference>
<accession>A0AAE3MDB2</accession>
<dbReference type="InterPro" id="IPR050856">
    <property type="entry name" value="Biotin_carboxylase_complex"/>
</dbReference>
<feature type="domain" description="ATP-grasp" evidence="8">
    <location>
        <begin position="126"/>
        <end position="320"/>
    </location>
</feature>
<dbReference type="PROSITE" id="PS00867">
    <property type="entry name" value="CPSASE_2"/>
    <property type="match status" value="1"/>
</dbReference>
<dbReference type="InterPro" id="IPR005479">
    <property type="entry name" value="CPAse_ATP-bd"/>
</dbReference>
<dbReference type="Proteomes" id="UP001207408">
    <property type="component" value="Unassembled WGS sequence"/>
</dbReference>
<dbReference type="PANTHER" id="PTHR18866:SF33">
    <property type="entry name" value="METHYLCROTONOYL-COA CARBOXYLASE SUBUNIT ALPHA, MITOCHONDRIAL-RELATED"/>
    <property type="match status" value="1"/>
</dbReference>
<comment type="cofactor">
    <cofactor evidence="1">
        <name>biotin</name>
        <dbReference type="ChEBI" id="CHEBI:57586"/>
    </cofactor>
</comment>
<dbReference type="InterPro" id="IPR011761">
    <property type="entry name" value="ATP-grasp"/>
</dbReference>
<keyword evidence="2" id="KW-0436">Ligase</keyword>
<dbReference type="SUPFAM" id="SSF56059">
    <property type="entry name" value="Glutathione synthetase ATP-binding domain-like"/>
    <property type="match status" value="1"/>
</dbReference>
<dbReference type="FunFam" id="3.40.50.20:FF:000010">
    <property type="entry name" value="Propionyl-CoA carboxylase subunit alpha"/>
    <property type="match status" value="1"/>
</dbReference>
<feature type="domain" description="Biotin carboxylation" evidence="9">
    <location>
        <begin position="7"/>
        <end position="449"/>
    </location>
</feature>
<dbReference type="RefSeq" id="WP_301199147.1">
    <property type="nucleotide sequence ID" value="NZ_JAPDPI010000015.1"/>
</dbReference>
<comment type="caution">
    <text evidence="10">The sequence shown here is derived from an EMBL/GenBank/DDBJ whole genome shotgun (WGS) entry which is preliminary data.</text>
</comment>
<dbReference type="AlphaFoldDB" id="A0AAE3MDB2"/>
<organism evidence="10 11">
    <name type="scientific">Plebeiibacterium marinum</name>
    <dbReference type="NCBI Taxonomy" id="2992111"/>
    <lineage>
        <taxon>Bacteria</taxon>
        <taxon>Pseudomonadati</taxon>
        <taxon>Bacteroidota</taxon>
        <taxon>Bacteroidia</taxon>
        <taxon>Marinilabiliales</taxon>
        <taxon>Marinilabiliaceae</taxon>
        <taxon>Plebeiibacterium</taxon>
    </lineage>
</organism>
<dbReference type="Pfam" id="PF02785">
    <property type="entry name" value="Biotin_carb_C"/>
    <property type="match status" value="1"/>
</dbReference>
<dbReference type="SUPFAM" id="SSF52440">
    <property type="entry name" value="PreATP-grasp domain"/>
    <property type="match status" value="1"/>
</dbReference>
<dbReference type="InterPro" id="IPR005482">
    <property type="entry name" value="Biotin_COase_C"/>
</dbReference>
<evidence type="ECO:0000256" key="5">
    <source>
        <dbReference type="ARBA" id="ARBA00023267"/>
    </source>
</evidence>
<dbReference type="PROSITE" id="PS00188">
    <property type="entry name" value="BIOTIN"/>
    <property type="match status" value="1"/>
</dbReference>
<protein>
    <submittedName>
        <fullName evidence="10">Biotin/lipoyl-binding protein</fullName>
    </submittedName>
</protein>
<dbReference type="EMBL" id="JAPDPI010000015">
    <property type="protein sequence ID" value="MCW3805781.1"/>
    <property type="molecule type" value="Genomic_DNA"/>
</dbReference>
<reference evidence="10" key="1">
    <citation type="submission" date="2022-10" db="EMBL/GenBank/DDBJ databases">
        <authorList>
            <person name="Yu W.X."/>
        </authorList>
    </citation>
    <scope>NUCLEOTIDE SEQUENCE</scope>
    <source>
        <strain evidence="10">D04</strain>
    </source>
</reference>
<dbReference type="SMART" id="SM00878">
    <property type="entry name" value="Biotin_carb_C"/>
    <property type="match status" value="1"/>
</dbReference>
<dbReference type="GO" id="GO:0016874">
    <property type="term" value="F:ligase activity"/>
    <property type="evidence" value="ECO:0007669"/>
    <property type="project" value="UniProtKB-KW"/>
</dbReference>
<dbReference type="CDD" id="cd06850">
    <property type="entry name" value="biotinyl_domain"/>
    <property type="match status" value="1"/>
</dbReference>